<name>A0A1B6ESY0_9HEMI</name>
<protein>
    <recommendedName>
        <fullName evidence="1">NTF2 domain-containing protein</fullName>
    </recommendedName>
</protein>
<evidence type="ECO:0000259" key="1">
    <source>
        <dbReference type="PROSITE" id="PS50177"/>
    </source>
</evidence>
<dbReference type="Gene3D" id="3.10.450.50">
    <property type="match status" value="1"/>
</dbReference>
<evidence type="ECO:0000313" key="2">
    <source>
        <dbReference type="EMBL" id="JAS41031.1"/>
    </source>
</evidence>
<dbReference type="InterPro" id="IPR018222">
    <property type="entry name" value="Nuclear_transport_factor_2_euk"/>
</dbReference>
<reference evidence="2" key="1">
    <citation type="submission" date="2015-11" db="EMBL/GenBank/DDBJ databases">
        <title>De novo transcriptome assembly of four potential Pierce s Disease insect vectors from Arizona vineyards.</title>
        <authorList>
            <person name="Tassone E.E."/>
        </authorList>
    </citation>
    <scope>NUCLEOTIDE SEQUENCE</scope>
</reference>
<gene>
    <name evidence="2" type="ORF">g.14723</name>
</gene>
<dbReference type="AlphaFoldDB" id="A0A1B6ESY0"/>
<dbReference type="PANTHER" id="PTHR21084:SF1">
    <property type="entry name" value="DENSE INCISORS"/>
    <property type="match status" value="1"/>
</dbReference>
<dbReference type="PROSITE" id="PS50177">
    <property type="entry name" value="NTF2_DOMAIN"/>
    <property type="match status" value="1"/>
</dbReference>
<dbReference type="EMBL" id="GECZ01028738">
    <property type="protein sequence ID" value="JAS41031.1"/>
    <property type="molecule type" value="Transcribed_RNA"/>
</dbReference>
<accession>A0A1B6ESY0</accession>
<dbReference type="PANTHER" id="PTHR21084">
    <property type="entry name" value="DENSE INCISORS"/>
    <property type="match status" value="1"/>
</dbReference>
<dbReference type="InterPro" id="IPR026698">
    <property type="entry name" value="UPF_C3orf38"/>
</dbReference>
<proteinExistence type="predicted"/>
<sequence length="328" mass="36777">MCSPLLRLCDCVILHFNQCKFKYSFSMLTLEEKVNIEELLNGVSLDDLNSLASTITKGLLKTCTRQEASNAILQHSDTVESILNRKKISRELLFNYLHWKKVTTDSNLDKKSLINLLTNYWREQLHDGGNPPREANNVQSNVVQTCVNPRSQLISTQLEPVQLDLLALKFTEWYYQLLNKDFLDGSSFALGSENFWSDSTIQIMLNSNGEVSTEEAESATAVVALLAEIKQRHKLYFSPNLSTEGVKGRSEAHGLVVVLVCGTLHQSAGVVVGLFEQTFYLIRDPLTNNSWKIKRSQLMLTSKSNVAALPTLSDGDLTRPLLPIQSPD</sequence>
<organism evidence="2">
    <name type="scientific">Cuerna arida</name>
    <dbReference type="NCBI Taxonomy" id="1464854"/>
    <lineage>
        <taxon>Eukaryota</taxon>
        <taxon>Metazoa</taxon>
        <taxon>Ecdysozoa</taxon>
        <taxon>Arthropoda</taxon>
        <taxon>Hexapoda</taxon>
        <taxon>Insecta</taxon>
        <taxon>Pterygota</taxon>
        <taxon>Neoptera</taxon>
        <taxon>Paraneoptera</taxon>
        <taxon>Hemiptera</taxon>
        <taxon>Auchenorrhyncha</taxon>
        <taxon>Membracoidea</taxon>
        <taxon>Cicadellidae</taxon>
        <taxon>Cicadellinae</taxon>
        <taxon>Proconiini</taxon>
        <taxon>Cuerna</taxon>
    </lineage>
</organism>
<dbReference type="Pfam" id="PF15008">
    <property type="entry name" value="DUF4518"/>
    <property type="match status" value="1"/>
</dbReference>
<feature type="domain" description="NTF2" evidence="1">
    <location>
        <begin position="166"/>
        <end position="300"/>
    </location>
</feature>